<reference evidence="1 2" key="1">
    <citation type="submission" date="2018-04" db="EMBL/GenBank/DDBJ databases">
        <title>Polynucleobacter sp. UK-Long2-W17 genome.</title>
        <authorList>
            <person name="Hahn M.W."/>
        </authorList>
    </citation>
    <scope>NUCLEOTIDE SEQUENCE [LARGE SCALE GENOMIC DNA]</scope>
    <source>
        <strain evidence="1 2">UK-Long2-W17</strain>
    </source>
</reference>
<evidence type="ECO:0008006" key="3">
    <source>
        <dbReference type="Google" id="ProtNLM"/>
    </source>
</evidence>
<sequence>MNKYLKLVKQIKKINSEYVLNQYEIKILNIVAEAYSNNSMISVQDLICHREIASQATLHCAFKGLVNKQLFLPKLIT</sequence>
<accession>A0A6M9PI67</accession>
<organism evidence="1 2">
    <name type="scientific">Polynucleobacter arcticus</name>
    <dbReference type="NCBI Taxonomy" id="1743165"/>
    <lineage>
        <taxon>Bacteria</taxon>
        <taxon>Pseudomonadati</taxon>
        <taxon>Pseudomonadota</taxon>
        <taxon>Betaproteobacteria</taxon>
        <taxon>Burkholderiales</taxon>
        <taxon>Burkholderiaceae</taxon>
        <taxon>Polynucleobacter</taxon>
    </lineage>
</organism>
<evidence type="ECO:0000313" key="1">
    <source>
        <dbReference type="EMBL" id="QKM60101.1"/>
    </source>
</evidence>
<dbReference type="Proteomes" id="UP000501090">
    <property type="component" value="Chromosome"/>
</dbReference>
<name>A0A6M9PI67_9BURK</name>
<evidence type="ECO:0000313" key="2">
    <source>
        <dbReference type="Proteomes" id="UP000501090"/>
    </source>
</evidence>
<dbReference type="EMBL" id="CP028940">
    <property type="protein sequence ID" value="QKM60101.1"/>
    <property type="molecule type" value="Genomic_DNA"/>
</dbReference>
<keyword evidence="2" id="KW-1185">Reference proteome</keyword>
<gene>
    <name evidence="1" type="ORF">DN92_03070</name>
</gene>
<proteinExistence type="predicted"/>
<dbReference type="KEGG" id="pard:DN92_03070"/>
<protein>
    <recommendedName>
        <fullName evidence="3">HTH marR-type domain-containing protein</fullName>
    </recommendedName>
</protein>
<dbReference type="AlphaFoldDB" id="A0A6M9PI67"/>